<dbReference type="FunFam" id="3.40.50.300:FF:001091">
    <property type="entry name" value="Probable disease resistance protein At1g61300"/>
    <property type="match status" value="1"/>
</dbReference>
<dbReference type="PANTHER" id="PTHR36766">
    <property type="entry name" value="PLANT BROAD-SPECTRUM MILDEW RESISTANCE PROTEIN RPW8"/>
    <property type="match status" value="1"/>
</dbReference>
<proteinExistence type="predicted"/>
<sequence length="306" mass="35151">MQRGSRSLRQGSNIGWTSSKMLFYEADDLLDGITYEATRLELETEPGISINKVRKFFSPSNSFEKEMEVKLEEILEKLEYLVKQKDALCLREGTGGKPSSHRGPTTSRVDESDVYGRENDKEAIMKLLLSNDANGNNLRVISIVGMGWVGKTTIAQLVYNDRRVKEQFDLRLWVCVSEDFDVFKITKDIFKEATSVACDDKTPNQLQVELEKQLVRKNFLLVLDDVWNEKYTEWDILRMPLKSGAPGSRILVTTRHEIVASMMSTILIHHLNALTEDDCWPLLQKHAFGGRNFNGYLHLEIWERKS</sequence>
<reference evidence="4" key="1">
    <citation type="submission" date="2018-02" db="EMBL/GenBank/DDBJ databases">
        <title>Rhizophora mucronata_Transcriptome.</title>
        <authorList>
            <person name="Meera S.P."/>
            <person name="Sreeshan A."/>
            <person name="Augustine A."/>
        </authorList>
    </citation>
    <scope>NUCLEOTIDE SEQUENCE</scope>
    <source>
        <tissue evidence="4">Leaf</tissue>
    </source>
</reference>
<evidence type="ECO:0000313" key="4">
    <source>
        <dbReference type="EMBL" id="MBX67885.1"/>
    </source>
</evidence>
<feature type="domain" description="NB-ARC" evidence="3">
    <location>
        <begin position="118"/>
        <end position="289"/>
    </location>
</feature>
<dbReference type="SUPFAM" id="SSF52540">
    <property type="entry name" value="P-loop containing nucleoside triphosphate hydrolases"/>
    <property type="match status" value="1"/>
</dbReference>
<dbReference type="Gene3D" id="3.40.50.300">
    <property type="entry name" value="P-loop containing nucleotide triphosphate hydrolases"/>
    <property type="match status" value="1"/>
</dbReference>
<dbReference type="EMBL" id="GGEC01087401">
    <property type="protein sequence ID" value="MBX67885.1"/>
    <property type="molecule type" value="Transcribed_RNA"/>
</dbReference>
<dbReference type="PANTHER" id="PTHR36766:SF40">
    <property type="entry name" value="DISEASE RESISTANCE PROTEIN RGA3"/>
    <property type="match status" value="1"/>
</dbReference>
<dbReference type="GO" id="GO:0043531">
    <property type="term" value="F:ADP binding"/>
    <property type="evidence" value="ECO:0007669"/>
    <property type="project" value="InterPro"/>
</dbReference>
<dbReference type="InterPro" id="IPR002182">
    <property type="entry name" value="NB-ARC"/>
</dbReference>
<protein>
    <recommendedName>
        <fullName evidence="3">NB-ARC domain-containing protein</fullName>
    </recommendedName>
</protein>
<accession>A0A2P2QLX0</accession>
<dbReference type="InterPro" id="IPR027417">
    <property type="entry name" value="P-loop_NTPase"/>
</dbReference>
<name>A0A2P2QLX0_RHIMU</name>
<evidence type="ECO:0000256" key="1">
    <source>
        <dbReference type="ARBA" id="ARBA00022821"/>
    </source>
</evidence>
<keyword evidence="1" id="KW-0611">Plant defense</keyword>
<dbReference type="PRINTS" id="PR00364">
    <property type="entry name" value="DISEASERSIST"/>
</dbReference>
<organism evidence="4">
    <name type="scientific">Rhizophora mucronata</name>
    <name type="common">Asiatic mangrove</name>
    <dbReference type="NCBI Taxonomy" id="61149"/>
    <lineage>
        <taxon>Eukaryota</taxon>
        <taxon>Viridiplantae</taxon>
        <taxon>Streptophyta</taxon>
        <taxon>Embryophyta</taxon>
        <taxon>Tracheophyta</taxon>
        <taxon>Spermatophyta</taxon>
        <taxon>Magnoliopsida</taxon>
        <taxon>eudicotyledons</taxon>
        <taxon>Gunneridae</taxon>
        <taxon>Pentapetalae</taxon>
        <taxon>rosids</taxon>
        <taxon>fabids</taxon>
        <taxon>Malpighiales</taxon>
        <taxon>Rhizophoraceae</taxon>
        <taxon>Rhizophora</taxon>
    </lineage>
</organism>
<evidence type="ECO:0000256" key="2">
    <source>
        <dbReference type="SAM" id="MobiDB-lite"/>
    </source>
</evidence>
<dbReference type="GO" id="GO:0006952">
    <property type="term" value="P:defense response"/>
    <property type="evidence" value="ECO:0007669"/>
    <property type="project" value="UniProtKB-KW"/>
</dbReference>
<feature type="region of interest" description="Disordered" evidence="2">
    <location>
        <begin position="92"/>
        <end position="112"/>
    </location>
</feature>
<dbReference type="AlphaFoldDB" id="A0A2P2QLX0"/>
<evidence type="ECO:0000259" key="3">
    <source>
        <dbReference type="Pfam" id="PF00931"/>
    </source>
</evidence>
<dbReference type="Pfam" id="PF00931">
    <property type="entry name" value="NB-ARC"/>
    <property type="match status" value="1"/>
</dbReference>